<evidence type="ECO:0000256" key="1">
    <source>
        <dbReference type="ARBA" id="ARBA00022737"/>
    </source>
</evidence>
<keyword evidence="4" id="KW-1133">Transmembrane helix</keyword>
<accession>C3ZIB4</accession>
<evidence type="ECO:0000256" key="3">
    <source>
        <dbReference type="SAM" id="MobiDB-lite"/>
    </source>
</evidence>
<feature type="repeat" description="NHL" evidence="2">
    <location>
        <begin position="244"/>
        <end position="284"/>
    </location>
</feature>
<dbReference type="SUPFAM" id="SSF63829">
    <property type="entry name" value="Calcium-dependent phosphotriesterase"/>
    <property type="match status" value="2"/>
</dbReference>
<dbReference type="PANTHER" id="PTHR24104">
    <property type="entry name" value="E3 UBIQUITIN-PROTEIN LIGASE NHLRC1-RELATED"/>
    <property type="match status" value="1"/>
</dbReference>
<gene>
    <name evidence="5" type="ORF">BRAFLDRAFT_80727</name>
</gene>
<feature type="region of interest" description="Disordered" evidence="3">
    <location>
        <begin position="558"/>
        <end position="635"/>
    </location>
</feature>
<dbReference type="EMBL" id="GG666627">
    <property type="protein sequence ID" value="EEN47639.1"/>
    <property type="molecule type" value="Genomic_DNA"/>
</dbReference>
<dbReference type="InParanoid" id="C3ZIB4"/>
<organism>
    <name type="scientific">Branchiostoma floridae</name>
    <name type="common">Florida lancelet</name>
    <name type="synonym">Amphioxus</name>
    <dbReference type="NCBI Taxonomy" id="7739"/>
    <lineage>
        <taxon>Eukaryota</taxon>
        <taxon>Metazoa</taxon>
        <taxon>Chordata</taxon>
        <taxon>Cephalochordata</taxon>
        <taxon>Leptocardii</taxon>
        <taxon>Amphioxiformes</taxon>
        <taxon>Branchiostomatidae</taxon>
        <taxon>Branchiostoma</taxon>
    </lineage>
</organism>
<keyword evidence="4" id="KW-0472">Membrane</keyword>
<sequence>MATFGYIASNYSQVVTVIYIYYKCKSYSTHDFGTWSTLNVSGSEGTIAVIKDTEVNPTEDMATSTPFPGTERASTTTAVISTTRDTSDDRITFGGQGREPGKFGGKLVGKPLAVSPSNEMFVTDRENRRIQVFNMTGGFLRQFATGRDWEPLALCIARAGKRPGGVWVLARPARRQARSEDDGFYAIRYDKDGHVLNRSKLDPVKATSSVIASDASSDRIIVLWHQCQGYSEDKNCAVVVFHPFGHLFRMFGDISRPYSLTVDKHGNVYVLESWRRSIYKFNKFGRPLSIFQRRPEGTGYLEWPNDVCSDGSRHFFVTDGPTEPYRVQKFTGHGDFIRTIAEISADQTKVALCREGRFVVISGYTVTIIRNYSGRYDDAENGQPVCSLILQDNNTAYSMADWDSCRYDTSPYSTNGEHQCRNSTATYSANDGDPEWTKSCLLKTKLGVLYTKNSAAPVEPSVTHESSNPDVVTRGSSGRSQLDLDTVTTDENFIDRAATEDPNVTHGDSTPDIATSGSSVRHEHDLDTITTEENSLDDVEPYAVTYSYDNELQYRLADSQGHHSSENQPSPSEGAKDSSGLSNLRCAPDSLRPNPTYEADDPERASEGVGADTTTQDRPRPNPQNTLRPNPMYGKGADQQAAGVYRYRWHIVLVVSIVLAGLIISAYVAALQSKDIRTSYNVQDFGNWTTLNFSKLSDTTAVITGTDITEVSPMTYKPLGLVNSTEDFESTPLPYTERAVISSTGDTSDDRITFGGEGTEPGKFGRELVGKPLAVSPSNEMFVTDHENRRIQVFNMTGGFLRHFSTGDWDPLALCIARTGDMWILMWPAWKPLRGKDDRPHAVKYSKDGQVSVRFNMDPIRVIQKAIVADTLSDNIIVLWNQCRAYSKDKNCAVVVFGPDGTLERMFGDISKPYSVTVDKDGNVYVLENWYHSIYKFNKFGSLLSIFQRRPQGTGYLEWPNDICSDGLGHLIVTDGLTKYVQFFTGFRVQMITRYGEYIRTIAKLSTDQTQTKVALCTGGRLVVISGYTVTIIRNYSGLYNGTYVL</sequence>
<evidence type="ECO:0000256" key="4">
    <source>
        <dbReference type="SAM" id="Phobius"/>
    </source>
</evidence>
<keyword evidence="1" id="KW-0677">Repeat</keyword>
<dbReference type="PANTHER" id="PTHR24104:SF50">
    <property type="entry name" value="SMP-30_GLUCONOLACTONASE_LRE-LIKE REGION DOMAIN-CONTAINING PROTEIN"/>
    <property type="match status" value="1"/>
</dbReference>
<feature type="compositionally biased region" description="Polar residues" evidence="3">
    <location>
        <begin position="463"/>
        <end position="480"/>
    </location>
</feature>
<feature type="repeat" description="NHL" evidence="2">
    <location>
        <begin position="112"/>
        <end position="136"/>
    </location>
</feature>
<evidence type="ECO:0000313" key="5">
    <source>
        <dbReference type="EMBL" id="EEN47639.1"/>
    </source>
</evidence>
<dbReference type="eggNOG" id="KOG2177">
    <property type="taxonomic scope" value="Eukaryota"/>
</dbReference>
<dbReference type="InterPro" id="IPR001258">
    <property type="entry name" value="NHL_repeat"/>
</dbReference>
<feature type="transmembrane region" description="Helical" evidence="4">
    <location>
        <begin position="649"/>
        <end position="670"/>
    </location>
</feature>
<dbReference type="InterPro" id="IPR050952">
    <property type="entry name" value="TRIM-NHL_E3_ligases"/>
</dbReference>
<dbReference type="PROSITE" id="PS51125">
    <property type="entry name" value="NHL"/>
    <property type="match status" value="4"/>
</dbReference>
<keyword evidence="4" id="KW-0812">Transmembrane</keyword>
<feature type="repeat" description="NHL" evidence="2">
    <location>
        <begin position="901"/>
        <end position="940"/>
    </location>
</feature>
<feature type="repeat" description="NHL" evidence="2">
    <location>
        <begin position="773"/>
        <end position="797"/>
    </location>
</feature>
<dbReference type="InterPro" id="IPR011042">
    <property type="entry name" value="6-blade_b-propeller_TolB-like"/>
</dbReference>
<dbReference type="AlphaFoldDB" id="C3ZIB4"/>
<feature type="region of interest" description="Disordered" evidence="3">
    <location>
        <begin position="456"/>
        <end position="524"/>
    </location>
</feature>
<feature type="compositionally biased region" description="Polar residues" evidence="3">
    <location>
        <begin position="506"/>
        <end position="519"/>
    </location>
</feature>
<protein>
    <submittedName>
        <fullName evidence="5">Uncharacterized protein</fullName>
    </submittedName>
</protein>
<proteinExistence type="predicted"/>
<reference evidence="5" key="1">
    <citation type="journal article" date="2008" name="Nature">
        <title>The amphioxus genome and the evolution of the chordate karyotype.</title>
        <authorList>
            <consortium name="US DOE Joint Genome Institute (JGI-PGF)"/>
            <person name="Putnam N.H."/>
            <person name="Butts T."/>
            <person name="Ferrier D.E.K."/>
            <person name="Furlong R.F."/>
            <person name="Hellsten U."/>
            <person name="Kawashima T."/>
            <person name="Robinson-Rechavi M."/>
            <person name="Shoguchi E."/>
            <person name="Terry A."/>
            <person name="Yu J.-K."/>
            <person name="Benito-Gutierrez E.L."/>
            <person name="Dubchak I."/>
            <person name="Garcia-Fernandez J."/>
            <person name="Gibson-Brown J.J."/>
            <person name="Grigoriev I.V."/>
            <person name="Horton A.C."/>
            <person name="de Jong P.J."/>
            <person name="Jurka J."/>
            <person name="Kapitonov V.V."/>
            <person name="Kohara Y."/>
            <person name="Kuroki Y."/>
            <person name="Lindquist E."/>
            <person name="Lucas S."/>
            <person name="Osoegawa K."/>
            <person name="Pennacchio L.A."/>
            <person name="Salamov A.A."/>
            <person name="Satou Y."/>
            <person name="Sauka-Spengler T."/>
            <person name="Schmutz J."/>
            <person name="Shin-I T."/>
            <person name="Toyoda A."/>
            <person name="Bronner-Fraser M."/>
            <person name="Fujiyama A."/>
            <person name="Holland L.Z."/>
            <person name="Holland P.W.H."/>
            <person name="Satoh N."/>
            <person name="Rokhsar D.S."/>
        </authorList>
    </citation>
    <scope>NUCLEOTIDE SEQUENCE [LARGE SCALE GENOMIC DNA]</scope>
    <source>
        <strain evidence="5">S238N-H82</strain>
        <tissue evidence="5">Testes</tissue>
    </source>
</reference>
<dbReference type="Gene3D" id="2.120.10.30">
    <property type="entry name" value="TolB, C-terminal domain"/>
    <property type="match status" value="2"/>
</dbReference>
<name>C3ZIB4_BRAFL</name>
<evidence type="ECO:0000256" key="2">
    <source>
        <dbReference type="PROSITE-ProRule" id="PRU00504"/>
    </source>
</evidence>